<keyword evidence="4 7" id="KW-1133">Transmembrane helix</keyword>
<dbReference type="InterPro" id="IPR025857">
    <property type="entry name" value="MacB_PCD"/>
</dbReference>
<dbReference type="Proteomes" id="UP000606991">
    <property type="component" value="Unassembled WGS sequence"/>
</dbReference>
<dbReference type="RefSeq" id="WP_337314443.1">
    <property type="nucleotide sequence ID" value="NZ_JAEKNS010000163.1"/>
</dbReference>
<sequence length="447" mass="45560">MSWRDGIALALRSIRRRPARTVLTILAVALGSGLLVALVAIAQVADTQVIGQLGKGGPTSAITVLPAAATSAQLGSDSAQSGQPNPITAETVRTISRASAVSSIQTVISQAVIVVPPPLGQSIPNFLGEDPDRGLARTFFDNLIGVDLNSAGNLPITLLAGRLPTPGSMSEVAVTAGYLDHVGVDVKHPDRVLGNVIEIGAPQVTDASAGSVRSRWTRAAITGVVAQNAGSGNLLATQELASADRAWQLDGVDGSSIGLPLPPSPYAGLIVVADSLSDVHQVRAEITTLGFANSAPEHLVASTQRYLHVVDIVLGAIGTIALVIAVLGIANALLAAVRERRQEIGILKAIGARDGDILRWFLTEAFLCGGIGGILGTLFGLGAVAITAQVVDTYLVGQGLASVSLGGVPILTAMVGVFGSVLLSLLAAAWPALRAARLPAREAVGAL</sequence>
<accession>A0A2W5ZFF4</accession>
<reference evidence="10 13" key="3">
    <citation type="submission" date="2020-10" db="EMBL/GenBank/DDBJ databases">
        <title>Ca. Dormibacterota MAGs.</title>
        <authorList>
            <person name="Montgomery K."/>
        </authorList>
    </citation>
    <scope>NUCLEOTIDE SEQUENCE [LARGE SCALE GENOMIC DNA]</scope>
    <source>
        <strain evidence="10">SC8812_S17_18</strain>
    </source>
</reference>
<proteinExistence type="inferred from homology"/>
<dbReference type="PANTHER" id="PTHR30572:SF4">
    <property type="entry name" value="ABC TRANSPORTER PERMEASE YTRF"/>
    <property type="match status" value="1"/>
</dbReference>
<dbReference type="PANTHER" id="PTHR30572">
    <property type="entry name" value="MEMBRANE COMPONENT OF TRANSPORTER-RELATED"/>
    <property type="match status" value="1"/>
</dbReference>
<reference evidence="11" key="2">
    <citation type="submission" date="2018-05" db="EMBL/GenBank/DDBJ databases">
        <authorList>
            <person name="Ferrari B."/>
        </authorList>
    </citation>
    <scope>NUCLEOTIDE SEQUENCE</scope>
    <source>
        <strain evidence="11">RRmetagenome_bin12</strain>
    </source>
</reference>
<dbReference type="EMBL" id="JAEKNS010000163">
    <property type="protein sequence ID" value="MBJ7596421.1"/>
    <property type="molecule type" value="Genomic_DNA"/>
</dbReference>
<keyword evidence="3 7" id="KW-0812">Transmembrane</keyword>
<evidence type="ECO:0000256" key="2">
    <source>
        <dbReference type="ARBA" id="ARBA00022475"/>
    </source>
</evidence>
<protein>
    <submittedName>
        <fullName evidence="10">ABC transporter permease</fullName>
    </submittedName>
</protein>
<dbReference type="GO" id="GO:0005886">
    <property type="term" value="C:plasma membrane"/>
    <property type="evidence" value="ECO:0007669"/>
    <property type="project" value="UniProtKB-SubCell"/>
</dbReference>
<evidence type="ECO:0000256" key="6">
    <source>
        <dbReference type="ARBA" id="ARBA00038076"/>
    </source>
</evidence>
<evidence type="ECO:0000256" key="3">
    <source>
        <dbReference type="ARBA" id="ARBA00022692"/>
    </source>
</evidence>
<feature type="domain" description="ABC3 transporter permease C-terminal" evidence="8">
    <location>
        <begin position="316"/>
        <end position="436"/>
    </location>
</feature>
<feature type="transmembrane region" description="Helical" evidence="7">
    <location>
        <begin position="21"/>
        <end position="42"/>
    </location>
</feature>
<evidence type="ECO:0000313" key="11">
    <source>
        <dbReference type="EMBL" id="PZR84200.1"/>
    </source>
</evidence>
<accession>A0A934N5A8</accession>
<dbReference type="Proteomes" id="UP000248724">
    <property type="component" value="Unassembled WGS sequence"/>
</dbReference>
<evidence type="ECO:0000313" key="13">
    <source>
        <dbReference type="Proteomes" id="UP000606991"/>
    </source>
</evidence>
<dbReference type="EMBL" id="QHBU01000008">
    <property type="protein sequence ID" value="PZR84200.1"/>
    <property type="molecule type" value="Genomic_DNA"/>
</dbReference>
<gene>
    <name evidence="11" type="ORF">DLM65_00275</name>
    <name evidence="10" type="ORF">JF886_16460</name>
</gene>
<evidence type="ECO:0000256" key="1">
    <source>
        <dbReference type="ARBA" id="ARBA00004651"/>
    </source>
</evidence>
<reference evidence="11 12" key="1">
    <citation type="journal article" date="2017" name="Nature">
        <title>Atmospheric trace gases support primary production in Antarctic desert surface soil.</title>
        <authorList>
            <person name="Ji M."/>
            <person name="Greening C."/>
            <person name="Vanwonterghem I."/>
            <person name="Carere C.R."/>
            <person name="Bay S.K."/>
            <person name="Steen J.A."/>
            <person name="Montgomery K."/>
            <person name="Lines T."/>
            <person name="Beardall J."/>
            <person name="van Dorst J."/>
            <person name="Snape I."/>
            <person name="Stott M.B."/>
            <person name="Hugenholtz P."/>
            <person name="Ferrari B.C."/>
        </authorList>
    </citation>
    <scope>NUCLEOTIDE SEQUENCE [LARGE SCALE GENOMIC DNA]</scope>
    <source>
        <strain evidence="11">RRmetagenome_bin12</strain>
    </source>
</reference>
<evidence type="ECO:0000313" key="10">
    <source>
        <dbReference type="EMBL" id="MBJ7596421.1"/>
    </source>
</evidence>
<feature type="transmembrane region" description="Helical" evidence="7">
    <location>
        <begin position="357"/>
        <end position="390"/>
    </location>
</feature>
<name>A0A2W5ZFF4_9BACT</name>
<evidence type="ECO:0000256" key="7">
    <source>
        <dbReference type="SAM" id="Phobius"/>
    </source>
</evidence>
<comment type="caution">
    <text evidence="11">The sequence shown here is derived from an EMBL/GenBank/DDBJ whole genome shotgun (WGS) entry which is preliminary data.</text>
</comment>
<evidence type="ECO:0000313" key="12">
    <source>
        <dbReference type="Proteomes" id="UP000248724"/>
    </source>
</evidence>
<feature type="transmembrane region" description="Helical" evidence="7">
    <location>
        <begin position="312"/>
        <end position="337"/>
    </location>
</feature>
<dbReference type="InterPro" id="IPR003838">
    <property type="entry name" value="ABC3_permease_C"/>
</dbReference>
<comment type="similarity">
    <text evidence="6">Belongs to the ABC-4 integral membrane protein family.</text>
</comment>
<keyword evidence="2" id="KW-1003">Cell membrane</keyword>
<comment type="subcellular location">
    <subcellularLocation>
        <location evidence="1">Cell membrane</location>
        <topology evidence="1">Multi-pass membrane protein</topology>
    </subcellularLocation>
</comment>
<evidence type="ECO:0000256" key="5">
    <source>
        <dbReference type="ARBA" id="ARBA00023136"/>
    </source>
</evidence>
<evidence type="ECO:0000256" key="4">
    <source>
        <dbReference type="ARBA" id="ARBA00022989"/>
    </source>
</evidence>
<evidence type="ECO:0000259" key="9">
    <source>
        <dbReference type="Pfam" id="PF12704"/>
    </source>
</evidence>
<feature type="transmembrane region" description="Helical" evidence="7">
    <location>
        <begin position="410"/>
        <end position="433"/>
    </location>
</feature>
<dbReference type="Pfam" id="PF12704">
    <property type="entry name" value="MacB_PCD"/>
    <property type="match status" value="1"/>
</dbReference>
<dbReference type="Pfam" id="PF02687">
    <property type="entry name" value="FtsX"/>
    <property type="match status" value="1"/>
</dbReference>
<organism evidence="11 12">
    <name type="scientific">Candidatus Aeolococcus gillhamiae</name>
    <dbReference type="NCBI Taxonomy" id="3127015"/>
    <lineage>
        <taxon>Bacteria</taxon>
        <taxon>Bacillati</taxon>
        <taxon>Candidatus Dormiibacterota</taxon>
        <taxon>Candidatus Dormibacteria</taxon>
        <taxon>Candidatus Aeolococcales</taxon>
        <taxon>Candidatus Aeolococcaceae</taxon>
        <taxon>Candidatus Aeolococcus</taxon>
    </lineage>
</organism>
<dbReference type="InterPro" id="IPR050250">
    <property type="entry name" value="Macrolide_Exporter_MacB"/>
</dbReference>
<dbReference type="GO" id="GO:0022857">
    <property type="term" value="F:transmembrane transporter activity"/>
    <property type="evidence" value="ECO:0007669"/>
    <property type="project" value="TreeGrafter"/>
</dbReference>
<feature type="domain" description="MacB-like periplasmic core" evidence="9">
    <location>
        <begin position="21"/>
        <end position="288"/>
    </location>
</feature>
<keyword evidence="5 7" id="KW-0472">Membrane</keyword>
<evidence type="ECO:0000259" key="8">
    <source>
        <dbReference type="Pfam" id="PF02687"/>
    </source>
</evidence>
<dbReference type="AlphaFoldDB" id="A0A2W5ZFF4"/>